<accession>E7C8S4</accession>
<protein>
    <submittedName>
        <fullName evidence="3">Uncharacterized protein</fullName>
    </submittedName>
</protein>
<feature type="region of interest" description="Disordered" evidence="1">
    <location>
        <begin position="120"/>
        <end position="158"/>
    </location>
</feature>
<dbReference type="EMBL" id="GU568025">
    <property type="protein sequence ID" value="ADI23848.1"/>
    <property type="molecule type" value="Genomic_DNA"/>
</dbReference>
<name>E7C8S4_9GAMM</name>
<sequence length="327" mass="36527">MSNRFLQALSTVIAVVLLAPLPAAGQVPKAATDGWMLHRTPDGQPDLQGVWDFRTITPLERPGELVGKAVLTEEEAAEFEQETLQARDHDGPPREGSTGTYNQFWWDYGTKLTEDNRTSLIVDPSDGKIPPLTPEGQQRSEARNASRGRPAAGPEDRSLWERCLTRSLPRLPGAYNNNLQIFQAADHVVILNEMIHEARVIPLRDQPHVDRNIRQWQGDSRGHWDGETLVVDTTHFTDKTNFRGSTDTLHLVERFTRVDADTLRYEATIEDATTFTTPWTIVVPMAKSEGRMFEYACHERNYGMEGILAGARADEQAAAGAVKTGSR</sequence>
<reference evidence="3" key="1">
    <citation type="submission" date="2010-01" db="EMBL/GenBank/DDBJ databases">
        <title>Genome fragments of uncultured bacteria from the North Pacific subtropical Gyre.</title>
        <authorList>
            <person name="Pham V.D."/>
            <person name="Delong E.F."/>
        </authorList>
    </citation>
    <scope>NUCLEOTIDE SEQUENCE</scope>
</reference>
<dbReference type="AlphaFoldDB" id="E7C8S4"/>
<feature type="region of interest" description="Disordered" evidence="1">
    <location>
        <begin position="80"/>
        <end position="100"/>
    </location>
</feature>
<evidence type="ECO:0000256" key="1">
    <source>
        <dbReference type="SAM" id="MobiDB-lite"/>
    </source>
</evidence>
<organism evidence="3">
    <name type="scientific">uncultured gamma proteobacterium HF4000_48E10</name>
    <dbReference type="NCBI Taxonomy" id="723583"/>
    <lineage>
        <taxon>Bacteria</taxon>
        <taxon>Pseudomonadati</taxon>
        <taxon>Pseudomonadota</taxon>
        <taxon>Gammaproteobacteria</taxon>
        <taxon>environmental samples</taxon>
    </lineage>
</organism>
<proteinExistence type="predicted"/>
<evidence type="ECO:0000256" key="2">
    <source>
        <dbReference type="SAM" id="SignalP"/>
    </source>
</evidence>
<keyword evidence="2" id="KW-0732">Signal</keyword>
<feature type="signal peptide" evidence="2">
    <location>
        <begin position="1"/>
        <end position="25"/>
    </location>
</feature>
<evidence type="ECO:0000313" key="3">
    <source>
        <dbReference type="EMBL" id="ADI23848.1"/>
    </source>
</evidence>
<feature type="chain" id="PRO_5003216180" evidence="2">
    <location>
        <begin position="26"/>
        <end position="327"/>
    </location>
</feature>